<proteinExistence type="predicted"/>
<dbReference type="Proteomes" id="UP000178606">
    <property type="component" value="Unassembled WGS sequence"/>
</dbReference>
<feature type="compositionally biased region" description="Basic and acidic residues" evidence="1">
    <location>
        <begin position="1"/>
        <end position="10"/>
    </location>
</feature>
<accession>A0A1F6CJ64</accession>
<sequence length="83" mass="9223">MESPLDHMKESAVAGHRPIDRPELPGRGYVFTVVAGTETMPGEAQLKLGRYHRFEVYCDEPEFMGGEFKHPTPLGYLALGVGF</sequence>
<comment type="caution">
    <text evidence="2">The sequence shown here is derived from an EMBL/GenBank/DDBJ whole genome shotgun (WGS) entry which is preliminary data.</text>
</comment>
<evidence type="ECO:0000313" key="2">
    <source>
        <dbReference type="EMBL" id="OGG49293.1"/>
    </source>
</evidence>
<evidence type="ECO:0000256" key="1">
    <source>
        <dbReference type="SAM" id="MobiDB-lite"/>
    </source>
</evidence>
<dbReference type="Gene3D" id="3.30.300.20">
    <property type="match status" value="1"/>
</dbReference>
<reference evidence="2 3" key="1">
    <citation type="journal article" date="2016" name="Nat. Commun.">
        <title>Thousands of microbial genomes shed light on interconnected biogeochemical processes in an aquifer system.</title>
        <authorList>
            <person name="Anantharaman K."/>
            <person name="Brown C.T."/>
            <person name="Hug L.A."/>
            <person name="Sharon I."/>
            <person name="Castelle C.J."/>
            <person name="Probst A.J."/>
            <person name="Thomas B.C."/>
            <person name="Singh A."/>
            <person name="Wilkins M.J."/>
            <person name="Karaoz U."/>
            <person name="Brodie E.L."/>
            <person name="Williams K.H."/>
            <person name="Hubbard S.S."/>
            <person name="Banfield J.F."/>
        </authorList>
    </citation>
    <scope>NUCLEOTIDE SEQUENCE [LARGE SCALE GENOMIC DNA]</scope>
    <source>
        <strain evidence="3">RIFCSPLOWO2_12_FULL_64_10</strain>
    </source>
</reference>
<protein>
    <submittedName>
        <fullName evidence="2">Uncharacterized protein</fullName>
    </submittedName>
</protein>
<gene>
    <name evidence="2" type="ORF">A3F84_16240</name>
</gene>
<dbReference type="InterPro" id="IPR015946">
    <property type="entry name" value="KH_dom-like_a/b"/>
</dbReference>
<evidence type="ECO:0000313" key="3">
    <source>
        <dbReference type="Proteomes" id="UP000178606"/>
    </source>
</evidence>
<name>A0A1F6CJ64_HANXR</name>
<organism evidence="2 3">
    <name type="scientific">Handelsmanbacteria sp. (strain RIFCSPLOWO2_12_FULL_64_10)</name>
    <dbReference type="NCBI Taxonomy" id="1817868"/>
    <lineage>
        <taxon>Bacteria</taxon>
        <taxon>Candidatus Handelsmaniibacteriota</taxon>
    </lineage>
</organism>
<dbReference type="AlphaFoldDB" id="A0A1F6CJ64"/>
<feature type="region of interest" description="Disordered" evidence="1">
    <location>
        <begin position="1"/>
        <end position="20"/>
    </location>
</feature>
<dbReference type="EMBL" id="MFKF01000235">
    <property type="protein sequence ID" value="OGG49293.1"/>
    <property type="molecule type" value="Genomic_DNA"/>
</dbReference>